<dbReference type="GO" id="GO:0033214">
    <property type="term" value="P:siderophore-iron import into cell"/>
    <property type="evidence" value="ECO:0000318"/>
    <property type="project" value="GO_Central"/>
</dbReference>
<dbReference type="eggNOG" id="COG0609">
    <property type="taxonomic scope" value="Bacteria"/>
</dbReference>
<dbReference type="KEGG" id="cau:Caur_0314"/>
<dbReference type="FunFam" id="1.10.3470.10:FF:000007">
    <property type="entry name" value="Iron ABC transporter permease"/>
    <property type="match status" value="1"/>
</dbReference>
<dbReference type="InParanoid" id="A9WCZ6"/>
<feature type="transmembrane region" description="Helical" evidence="8">
    <location>
        <begin position="271"/>
        <end position="293"/>
    </location>
</feature>
<dbReference type="SUPFAM" id="SSF81345">
    <property type="entry name" value="ABC transporter involved in vitamin B12 uptake, BtuC"/>
    <property type="match status" value="1"/>
</dbReference>
<dbReference type="TCDB" id="3.A.1.13.2">
    <property type="family name" value="the atp-binding cassette (abc) superfamily"/>
</dbReference>
<feature type="transmembrane region" description="Helical" evidence="8">
    <location>
        <begin position="133"/>
        <end position="162"/>
    </location>
</feature>
<dbReference type="InterPro" id="IPR037294">
    <property type="entry name" value="ABC_BtuC-like"/>
</dbReference>
<evidence type="ECO:0000256" key="5">
    <source>
        <dbReference type="ARBA" id="ARBA00022692"/>
    </source>
</evidence>
<dbReference type="AlphaFoldDB" id="A9WCZ6"/>
<evidence type="ECO:0000256" key="4">
    <source>
        <dbReference type="ARBA" id="ARBA00022475"/>
    </source>
</evidence>
<dbReference type="GO" id="GO:0022857">
    <property type="term" value="F:transmembrane transporter activity"/>
    <property type="evidence" value="ECO:0000318"/>
    <property type="project" value="GO_Central"/>
</dbReference>
<dbReference type="InterPro" id="IPR000522">
    <property type="entry name" value="ABC_transptr_permease_BtuC"/>
</dbReference>
<sequence length="362" mass="38075">MSMTKTLSAAIQSTRWPRPGLQPLVLLAMVGVTLCIFLLSLSLGSVSIPPEQVLSILLYQEAERKSWVTIIYDFRLPKALTAALAGAALGVSGLQMQTLFRNPLADPFVLGISSGASLGVAIVVLSVGAANTALLAVAGLLGNVSLVVAASLGAGMVMMIILTLAQRVRSSITLLILGLMIGYVTSAVVSLLLYFSIAERIQAYIAWSFGNFGGVTWSQMQVLAPTIGIGLILALLLTKVLNALLLGEAYARSMGMDIQLARCGIVLSSSVLAGTITAFCGPIAFLGIAIPHLCRALFRTADHRILLPACMWIGATIALLGDLIAQVPGYSIVLPLNAINALFGAPIVMWVVLQRYRGVFGL</sequence>
<keyword evidence="7 8" id="KW-0472">Membrane</keyword>
<gene>
    <name evidence="9" type="ordered locus">Caur_0314</name>
</gene>
<evidence type="ECO:0000256" key="1">
    <source>
        <dbReference type="ARBA" id="ARBA00004651"/>
    </source>
</evidence>
<dbReference type="EMBL" id="CP000909">
    <property type="protein sequence ID" value="ABY33565.1"/>
    <property type="molecule type" value="Genomic_DNA"/>
</dbReference>
<dbReference type="Pfam" id="PF01032">
    <property type="entry name" value="FecCD"/>
    <property type="match status" value="1"/>
</dbReference>
<keyword evidence="5 8" id="KW-0812">Transmembrane</keyword>
<name>A9WCZ6_CHLAA</name>
<feature type="transmembrane region" description="Helical" evidence="8">
    <location>
        <begin position="108"/>
        <end position="127"/>
    </location>
</feature>
<feature type="transmembrane region" description="Helical" evidence="8">
    <location>
        <begin position="21"/>
        <end position="43"/>
    </location>
</feature>
<dbReference type="CDD" id="cd06550">
    <property type="entry name" value="TM_ABC_iron-siderophores_like"/>
    <property type="match status" value="1"/>
</dbReference>
<organism evidence="9 10">
    <name type="scientific">Chloroflexus aurantiacus (strain ATCC 29366 / DSM 635 / J-10-fl)</name>
    <dbReference type="NCBI Taxonomy" id="324602"/>
    <lineage>
        <taxon>Bacteria</taxon>
        <taxon>Bacillati</taxon>
        <taxon>Chloroflexota</taxon>
        <taxon>Chloroflexia</taxon>
        <taxon>Chloroflexales</taxon>
        <taxon>Chloroflexineae</taxon>
        <taxon>Chloroflexaceae</taxon>
        <taxon>Chloroflexus</taxon>
    </lineage>
</organism>
<accession>A9WCZ6</accession>
<evidence type="ECO:0000313" key="10">
    <source>
        <dbReference type="Proteomes" id="UP000002008"/>
    </source>
</evidence>
<keyword evidence="6 8" id="KW-1133">Transmembrane helix</keyword>
<evidence type="ECO:0000256" key="6">
    <source>
        <dbReference type="ARBA" id="ARBA00022989"/>
    </source>
</evidence>
<dbReference type="STRING" id="324602.Caur_0314"/>
<keyword evidence="10" id="KW-1185">Reference proteome</keyword>
<dbReference type="GO" id="GO:0005886">
    <property type="term" value="C:plasma membrane"/>
    <property type="evidence" value="ECO:0000318"/>
    <property type="project" value="GO_Central"/>
</dbReference>
<protein>
    <submittedName>
        <fullName evidence="9">Transport system permease protein</fullName>
    </submittedName>
</protein>
<evidence type="ECO:0000256" key="2">
    <source>
        <dbReference type="ARBA" id="ARBA00007935"/>
    </source>
</evidence>
<evidence type="ECO:0000313" key="9">
    <source>
        <dbReference type="EMBL" id="ABY33565.1"/>
    </source>
</evidence>
<reference evidence="10" key="1">
    <citation type="journal article" date="2011" name="BMC Genomics">
        <title>Complete genome sequence of the filamentous anoxygenic phototrophic bacterium Chloroflexus aurantiacus.</title>
        <authorList>
            <person name="Tang K.H."/>
            <person name="Barry K."/>
            <person name="Chertkov O."/>
            <person name="Dalin E."/>
            <person name="Han C.S."/>
            <person name="Hauser L.J."/>
            <person name="Honchak B.M."/>
            <person name="Karbach L.E."/>
            <person name="Land M.L."/>
            <person name="Lapidus A."/>
            <person name="Larimer F.W."/>
            <person name="Mikhailova N."/>
            <person name="Pitluck S."/>
            <person name="Pierson B.K."/>
            <person name="Blankenship R.E."/>
        </authorList>
    </citation>
    <scope>NUCLEOTIDE SEQUENCE [LARGE SCALE GENOMIC DNA]</scope>
    <source>
        <strain evidence="10">ATCC 29366 / DSM 635 / J-10-fl</strain>
    </source>
</reference>
<proteinExistence type="inferred from homology"/>
<feature type="transmembrane region" description="Helical" evidence="8">
    <location>
        <begin position="305"/>
        <end position="326"/>
    </location>
</feature>
<dbReference type="EnsemblBacteria" id="ABY33565">
    <property type="protein sequence ID" value="ABY33565"/>
    <property type="gene ID" value="Caur_0314"/>
</dbReference>
<dbReference type="PATRIC" id="fig|324602.8.peg.366"/>
<evidence type="ECO:0000256" key="3">
    <source>
        <dbReference type="ARBA" id="ARBA00022448"/>
    </source>
</evidence>
<comment type="similarity">
    <text evidence="2">Belongs to the binding-protein-dependent transport system permease family. FecCD subfamily.</text>
</comment>
<evidence type="ECO:0000256" key="7">
    <source>
        <dbReference type="ARBA" id="ARBA00023136"/>
    </source>
</evidence>
<dbReference type="PANTHER" id="PTHR30472">
    <property type="entry name" value="FERRIC ENTEROBACTIN TRANSPORT SYSTEM PERMEASE PROTEIN"/>
    <property type="match status" value="1"/>
</dbReference>
<keyword evidence="4" id="KW-1003">Cell membrane</keyword>
<feature type="transmembrane region" description="Helical" evidence="8">
    <location>
        <begin position="174"/>
        <end position="195"/>
    </location>
</feature>
<dbReference type="Proteomes" id="UP000002008">
    <property type="component" value="Chromosome"/>
</dbReference>
<feature type="transmembrane region" description="Helical" evidence="8">
    <location>
        <begin position="229"/>
        <end position="251"/>
    </location>
</feature>
<dbReference type="PANTHER" id="PTHR30472:SF41">
    <property type="entry name" value="TRANSPORT SYSTEM PERMEASE PROTEIN"/>
    <property type="match status" value="1"/>
</dbReference>
<evidence type="ECO:0000256" key="8">
    <source>
        <dbReference type="SAM" id="Phobius"/>
    </source>
</evidence>
<feature type="transmembrane region" description="Helical" evidence="8">
    <location>
        <begin position="332"/>
        <end position="353"/>
    </location>
</feature>
<dbReference type="Gene3D" id="1.10.3470.10">
    <property type="entry name" value="ABC transporter involved in vitamin B12 uptake, BtuC"/>
    <property type="match status" value="1"/>
</dbReference>
<comment type="subcellular location">
    <subcellularLocation>
        <location evidence="1">Cell membrane</location>
        <topology evidence="1">Multi-pass membrane protein</topology>
    </subcellularLocation>
</comment>
<dbReference type="HOGENOM" id="CLU_013016_0_0_0"/>
<keyword evidence="3" id="KW-0813">Transport</keyword>